<evidence type="ECO:0000256" key="3">
    <source>
        <dbReference type="ARBA" id="ARBA00022553"/>
    </source>
</evidence>
<keyword evidence="3" id="KW-0597">Phosphoprotein</keyword>
<comment type="catalytic activity">
    <reaction evidence="1">
        <text>ATP + protein L-histidine = ADP + protein N-phospho-L-histidine.</text>
        <dbReference type="EC" id="2.7.13.3"/>
    </reaction>
</comment>
<dbReference type="InterPro" id="IPR055558">
    <property type="entry name" value="DUF7134"/>
</dbReference>
<organism evidence="11 12">
    <name type="scientific">Actinacidiphila guanduensis</name>
    <dbReference type="NCBI Taxonomy" id="310781"/>
    <lineage>
        <taxon>Bacteria</taxon>
        <taxon>Bacillati</taxon>
        <taxon>Actinomycetota</taxon>
        <taxon>Actinomycetes</taxon>
        <taxon>Kitasatosporales</taxon>
        <taxon>Streptomycetaceae</taxon>
        <taxon>Actinacidiphila</taxon>
    </lineage>
</organism>
<evidence type="ECO:0000256" key="4">
    <source>
        <dbReference type="ARBA" id="ARBA00022679"/>
    </source>
</evidence>
<dbReference type="EC" id="2.7.13.3" evidence="2"/>
<dbReference type="SUPFAM" id="SSF55874">
    <property type="entry name" value="ATPase domain of HSP90 chaperone/DNA topoisomerase II/histidine kinase"/>
    <property type="match status" value="1"/>
</dbReference>
<evidence type="ECO:0000313" key="12">
    <source>
        <dbReference type="Proteomes" id="UP000199341"/>
    </source>
</evidence>
<dbReference type="GO" id="GO:0005524">
    <property type="term" value="F:ATP binding"/>
    <property type="evidence" value="ECO:0007669"/>
    <property type="project" value="UniProtKB-KW"/>
</dbReference>
<keyword evidence="8" id="KW-0902">Two-component regulatory system</keyword>
<dbReference type="STRING" id="310781.SAMN05216259_11714"/>
<evidence type="ECO:0000259" key="10">
    <source>
        <dbReference type="SMART" id="SM00387"/>
    </source>
</evidence>
<feature type="transmembrane region" description="Helical" evidence="9">
    <location>
        <begin position="71"/>
        <end position="89"/>
    </location>
</feature>
<keyword evidence="9" id="KW-1133">Transmembrane helix</keyword>
<accession>A0A1H0PVF7</accession>
<feature type="transmembrane region" description="Helical" evidence="9">
    <location>
        <begin position="137"/>
        <end position="159"/>
    </location>
</feature>
<keyword evidence="7" id="KW-0067">ATP-binding</keyword>
<evidence type="ECO:0000256" key="7">
    <source>
        <dbReference type="ARBA" id="ARBA00022840"/>
    </source>
</evidence>
<keyword evidence="5" id="KW-0547">Nucleotide-binding</keyword>
<dbReference type="CDD" id="cd16917">
    <property type="entry name" value="HATPase_UhpB-NarQ-NarX-like"/>
    <property type="match status" value="1"/>
</dbReference>
<name>A0A1H0PVF7_9ACTN</name>
<feature type="transmembrane region" description="Helical" evidence="9">
    <location>
        <begin position="109"/>
        <end position="130"/>
    </location>
</feature>
<dbReference type="InterPro" id="IPR036890">
    <property type="entry name" value="HATPase_C_sf"/>
</dbReference>
<dbReference type="InterPro" id="IPR050482">
    <property type="entry name" value="Sensor_HK_TwoCompSys"/>
</dbReference>
<feature type="transmembrane region" description="Helical" evidence="9">
    <location>
        <begin position="165"/>
        <end position="182"/>
    </location>
</feature>
<evidence type="ECO:0000256" key="6">
    <source>
        <dbReference type="ARBA" id="ARBA00022777"/>
    </source>
</evidence>
<evidence type="ECO:0000313" key="11">
    <source>
        <dbReference type="EMBL" id="SDP08780.1"/>
    </source>
</evidence>
<proteinExistence type="predicted"/>
<dbReference type="Proteomes" id="UP000199341">
    <property type="component" value="Unassembled WGS sequence"/>
</dbReference>
<feature type="transmembrane region" description="Helical" evidence="9">
    <location>
        <begin position="31"/>
        <end position="50"/>
    </location>
</feature>
<dbReference type="Gene3D" id="1.20.5.1930">
    <property type="match status" value="1"/>
</dbReference>
<feature type="domain" description="Histidine kinase/HSP90-like ATPase" evidence="10">
    <location>
        <begin position="321"/>
        <end position="413"/>
    </location>
</feature>
<dbReference type="AlphaFoldDB" id="A0A1H0PVF7"/>
<dbReference type="GO" id="GO:0000155">
    <property type="term" value="F:phosphorelay sensor kinase activity"/>
    <property type="evidence" value="ECO:0007669"/>
    <property type="project" value="InterPro"/>
</dbReference>
<evidence type="ECO:0000256" key="2">
    <source>
        <dbReference type="ARBA" id="ARBA00012438"/>
    </source>
</evidence>
<dbReference type="SMART" id="SM00387">
    <property type="entry name" value="HATPase_c"/>
    <property type="match status" value="1"/>
</dbReference>
<keyword evidence="9" id="KW-0812">Transmembrane</keyword>
<keyword evidence="9" id="KW-0472">Membrane</keyword>
<dbReference type="PANTHER" id="PTHR24421">
    <property type="entry name" value="NITRATE/NITRITE SENSOR PROTEIN NARX-RELATED"/>
    <property type="match status" value="1"/>
</dbReference>
<evidence type="ECO:0000256" key="1">
    <source>
        <dbReference type="ARBA" id="ARBA00000085"/>
    </source>
</evidence>
<sequence>MRFTLGAVATLNMTHAPRDLAHGSRFRLPPLGVDLCLAIVVTGVTVWGCYSESNPSSKALRVLHGHVVTPAPAWAYLLVAVAGLALVWRRRHPRAVLAASLSGVLAFTALGYVGNAALVIPPIALYAVAVTRSARQAVVLGGVTLLALGAIVATSPFNTFGSGDIALGALVAVAVLAGIASANRRDYLAAVRTRSELVARTQEEKIRRTVDAERLRIARELHDVVAHTMSTINVQAGVASYVTEDLPPVAADALRAIKVASKDGLRELRAILSVLRQADDADSHQPQPGLARLDTLVAGVTAAGLPTGVVTEGRPCALPPAVDLAAYRIIQESLTNAVRHAGPATATVTITYGHRDVRLRVTDTGHGPQAARTSAGHGLIGMRERAAAAGGSLTAGPSHHGGFEVVAVLPKEPQA</sequence>
<dbReference type="Pfam" id="PF23539">
    <property type="entry name" value="DUF7134"/>
    <property type="match status" value="1"/>
</dbReference>
<dbReference type="GO" id="GO:0046983">
    <property type="term" value="F:protein dimerization activity"/>
    <property type="evidence" value="ECO:0007669"/>
    <property type="project" value="InterPro"/>
</dbReference>
<evidence type="ECO:0000256" key="5">
    <source>
        <dbReference type="ARBA" id="ARBA00022741"/>
    </source>
</evidence>
<keyword evidence="6 11" id="KW-0418">Kinase</keyword>
<evidence type="ECO:0000256" key="8">
    <source>
        <dbReference type="ARBA" id="ARBA00023012"/>
    </source>
</evidence>
<gene>
    <name evidence="11" type="ORF">SAMN05216259_11714</name>
</gene>
<dbReference type="EMBL" id="FNIE01000017">
    <property type="protein sequence ID" value="SDP08780.1"/>
    <property type="molecule type" value="Genomic_DNA"/>
</dbReference>
<protein>
    <recommendedName>
        <fullName evidence="2">histidine kinase</fullName>
        <ecNumber evidence="2">2.7.13.3</ecNumber>
    </recommendedName>
</protein>
<keyword evidence="12" id="KW-1185">Reference proteome</keyword>
<reference evidence="11 12" key="1">
    <citation type="submission" date="2016-10" db="EMBL/GenBank/DDBJ databases">
        <authorList>
            <person name="de Groot N.N."/>
        </authorList>
    </citation>
    <scope>NUCLEOTIDE SEQUENCE [LARGE SCALE GENOMIC DNA]</scope>
    <source>
        <strain evidence="11 12">CGMCC 4.2022</strain>
    </source>
</reference>
<dbReference type="PANTHER" id="PTHR24421:SF10">
    <property type="entry name" value="NITRATE_NITRITE SENSOR PROTEIN NARQ"/>
    <property type="match status" value="1"/>
</dbReference>
<dbReference type="Pfam" id="PF02518">
    <property type="entry name" value="HATPase_c"/>
    <property type="match status" value="1"/>
</dbReference>
<evidence type="ECO:0000256" key="9">
    <source>
        <dbReference type="SAM" id="Phobius"/>
    </source>
</evidence>
<dbReference type="InterPro" id="IPR003594">
    <property type="entry name" value="HATPase_dom"/>
</dbReference>
<dbReference type="GO" id="GO:0016020">
    <property type="term" value="C:membrane"/>
    <property type="evidence" value="ECO:0007669"/>
    <property type="project" value="InterPro"/>
</dbReference>
<keyword evidence="4" id="KW-0808">Transferase</keyword>
<dbReference type="Pfam" id="PF07730">
    <property type="entry name" value="HisKA_3"/>
    <property type="match status" value="1"/>
</dbReference>
<dbReference type="Gene3D" id="3.30.565.10">
    <property type="entry name" value="Histidine kinase-like ATPase, C-terminal domain"/>
    <property type="match status" value="1"/>
</dbReference>
<dbReference type="InterPro" id="IPR011712">
    <property type="entry name" value="Sig_transdc_His_kin_sub3_dim/P"/>
</dbReference>